<dbReference type="SUPFAM" id="SSF52042">
    <property type="entry name" value="Ribosomal protein L32e"/>
    <property type="match status" value="1"/>
</dbReference>
<evidence type="ECO:0000256" key="1">
    <source>
        <dbReference type="ARBA" id="ARBA00008431"/>
    </source>
</evidence>
<dbReference type="VEuPathDB" id="GiardiaDB:GL50803_0014049"/>
<evidence type="ECO:0000313" key="4">
    <source>
        <dbReference type="EMBL" id="ESU36387.1"/>
    </source>
</evidence>
<dbReference type="CDD" id="cd00513">
    <property type="entry name" value="Ribosomal_L32_L32e"/>
    <property type="match status" value="1"/>
</dbReference>
<dbReference type="Pfam" id="PF01655">
    <property type="entry name" value="Ribosomal_L32e"/>
    <property type="match status" value="1"/>
</dbReference>
<dbReference type="GO" id="GO:0003735">
    <property type="term" value="F:structural constituent of ribosome"/>
    <property type="evidence" value="ECO:0007669"/>
    <property type="project" value="InterPro"/>
</dbReference>
<dbReference type="InterPro" id="IPR001515">
    <property type="entry name" value="Ribosomal_eL32"/>
</dbReference>
<comment type="similarity">
    <text evidence="1">Belongs to the eukaryotic ribosomal protein eL32 family.</text>
</comment>
<dbReference type="VEuPathDB" id="GiardiaDB:QR46_3723"/>
<dbReference type="InterPro" id="IPR018263">
    <property type="entry name" value="Ribosomal_eL32_CS"/>
</dbReference>
<dbReference type="InterPro" id="IPR036351">
    <property type="entry name" value="Ribosomal_eL32_sf"/>
</dbReference>
<dbReference type="PROSITE" id="PS00580">
    <property type="entry name" value="RIBOSOMAL_L32E"/>
    <property type="match status" value="1"/>
</dbReference>
<keyword evidence="2 4" id="KW-0689">Ribosomal protein</keyword>
<gene>
    <name evidence="4" type="ORF">DHA2_14049</name>
</gene>
<dbReference type="GO" id="GO:0022625">
    <property type="term" value="C:cytosolic large ribosomal subunit"/>
    <property type="evidence" value="ECO:0007669"/>
    <property type="project" value="TreeGrafter"/>
</dbReference>
<sequence length="139" mass="16248">MKAMAGETIHPLPHKIIIKKRKNKFIRFQSERFVRVKPSWRKPRGIDSPMRHQYRGQRPMVSIGYGSDKETRFMLPCGFFKHRISTVHELKTLFMNNKTHAAQIAHGVSARSRKQILEEAKKMGVRVLNADAKLRKEEL</sequence>
<dbReference type="SMART" id="SM01393">
    <property type="entry name" value="Ribosomal_L32e"/>
    <property type="match status" value="1"/>
</dbReference>
<evidence type="ECO:0000256" key="3">
    <source>
        <dbReference type="ARBA" id="ARBA00023274"/>
    </source>
</evidence>
<dbReference type="AlphaFoldDB" id="V6TD83"/>
<keyword evidence="3" id="KW-0687">Ribonucleoprotein</keyword>
<reference evidence="4 5" key="2">
    <citation type="journal article" date="2013" name="Genome Biol. Evol.">
        <title>Genome sequencing of Giardia lamblia genotypes A2 and B isolates (DH and GS) and comparative analysis with the genomes of genotypes A1 and E (WB and Pig).</title>
        <authorList>
            <person name="Adam R.D."/>
            <person name="Dahlstrom E.W."/>
            <person name="Martens C.A."/>
            <person name="Bruno D.P."/>
            <person name="Barbian K.D."/>
            <person name="Ricklefs S.M."/>
            <person name="Hernandez M.M."/>
            <person name="Narla N.P."/>
            <person name="Patel R.B."/>
            <person name="Porcella S.F."/>
            <person name="Nash T.E."/>
        </authorList>
    </citation>
    <scope>NUCLEOTIDE SEQUENCE [LARGE SCALE GENOMIC DNA]</scope>
    <source>
        <strain evidence="4 5">DH</strain>
    </source>
</reference>
<name>V6TD83_GIAIN</name>
<comment type="caution">
    <text evidence="4">The sequence shown here is derived from an EMBL/GenBank/DDBJ whole genome shotgun (WGS) entry which is preliminary data.</text>
</comment>
<organism evidence="4 5">
    <name type="scientific">Giardia intestinalis</name>
    <name type="common">Giardia lamblia</name>
    <dbReference type="NCBI Taxonomy" id="5741"/>
    <lineage>
        <taxon>Eukaryota</taxon>
        <taxon>Metamonada</taxon>
        <taxon>Diplomonadida</taxon>
        <taxon>Hexamitidae</taxon>
        <taxon>Giardiinae</taxon>
        <taxon>Giardia</taxon>
    </lineage>
</organism>
<evidence type="ECO:0000313" key="5">
    <source>
        <dbReference type="Proteomes" id="UP000018320"/>
    </source>
</evidence>
<protein>
    <submittedName>
        <fullName evidence="4">LSU ribosomal protein L32E</fullName>
    </submittedName>
</protein>
<dbReference type="VEuPathDB" id="GiardiaDB:GL50581_3519"/>
<dbReference type="Proteomes" id="UP000018320">
    <property type="component" value="Unassembled WGS sequence"/>
</dbReference>
<proteinExistence type="inferred from homology"/>
<reference evidence="5" key="1">
    <citation type="submission" date="2012-02" db="EMBL/GenBank/DDBJ databases">
        <title>Genome sequencing of Giardia lamblia Genotypes A2 and B isolates (DH and GS) and comparative analysis with the genomes of Genotypes A1 and E (WB and Pig).</title>
        <authorList>
            <person name="Adam R."/>
            <person name="Dahlstrom E."/>
            <person name="Martens C."/>
            <person name="Bruno D."/>
            <person name="Barbian K."/>
            <person name="Porcella S.F."/>
            <person name="Nash T."/>
        </authorList>
    </citation>
    <scope>NUCLEOTIDE SEQUENCE</scope>
    <source>
        <strain evidence="5">DH</strain>
    </source>
</reference>
<dbReference type="PANTHER" id="PTHR23413">
    <property type="entry name" value="60S RIBOSOMAL PROTEIN L32 AND DNA-DIRECTED RNA POLYMERASE II, SUBUNIT N"/>
    <property type="match status" value="1"/>
</dbReference>
<dbReference type="PANTHER" id="PTHR23413:SF1">
    <property type="entry name" value="RIBOSOMAL PROTEIN L32"/>
    <property type="match status" value="1"/>
</dbReference>
<accession>V6TD83</accession>
<evidence type="ECO:0000256" key="2">
    <source>
        <dbReference type="ARBA" id="ARBA00022980"/>
    </source>
</evidence>
<dbReference type="VEuPathDB" id="GiardiaDB:DHA2_14049"/>
<dbReference type="EMBL" id="AHGT01000048">
    <property type="protein sequence ID" value="ESU36387.1"/>
    <property type="molecule type" value="Genomic_DNA"/>
</dbReference>
<dbReference type="GO" id="GO:0006412">
    <property type="term" value="P:translation"/>
    <property type="evidence" value="ECO:0007669"/>
    <property type="project" value="InterPro"/>
</dbReference>